<keyword evidence="3" id="KW-0418">Kinase</keyword>
<organism evidence="4">
    <name type="scientific">Grosmannia clavigera (strain kw1407 / UAMH 11150)</name>
    <name type="common">Blue stain fungus</name>
    <name type="synonym">Graphiocladiella clavigera</name>
    <dbReference type="NCBI Taxonomy" id="655863"/>
    <lineage>
        <taxon>Eukaryota</taxon>
        <taxon>Fungi</taxon>
        <taxon>Dikarya</taxon>
        <taxon>Ascomycota</taxon>
        <taxon>Pezizomycotina</taxon>
        <taxon>Sordariomycetes</taxon>
        <taxon>Sordariomycetidae</taxon>
        <taxon>Ophiostomatales</taxon>
        <taxon>Ophiostomataceae</taxon>
        <taxon>Leptographium</taxon>
    </lineage>
</organism>
<gene>
    <name evidence="3" type="ORF">CMQ_661</name>
</gene>
<evidence type="ECO:0000256" key="1">
    <source>
        <dbReference type="SAM" id="MobiDB-lite"/>
    </source>
</evidence>
<dbReference type="PANTHER" id="PTHR47098:SF2">
    <property type="entry name" value="PROTEIN MAK32"/>
    <property type="match status" value="1"/>
</dbReference>
<keyword evidence="3" id="KW-0808">Transferase</keyword>
<feature type="compositionally biased region" description="Basic and acidic residues" evidence="1">
    <location>
        <begin position="1"/>
        <end position="17"/>
    </location>
</feature>
<dbReference type="STRING" id="655863.F0XF32"/>
<name>F0XF32_GROCL</name>
<accession>F0XF32</accession>
<dbReference type="InParanoid" id="F0XF32"/>
<feature type="region of interest" description="Disordered" evidence="1">
    <location>
        <begin position="319"/>
        <end position="340"/>
    </location>
</feature>
<dbReference type="OrthoDB" id="497927at2759"/>
<feature type="region of interest" description="Disordered" evidence="1">
    <location>
        <begin position="1"/>
        <end position="23"/>
    </location>
</feature>
<sequence>MEHRQPSDTAEEQRTSEEVEEVEDNVTDAAVDFVSLGMLIIDDIEYLPPRPPVRDVLGGAGAYAALGARLFSPAPRLSRSIGWVVDQGSDFPAAMRAQIDGWQTAVVLREDAGRLTTRGWNGYDVGERRAFRYTTPKVRLTAADLPPPLLRARSVHIVSSAGRCRELVADLLTRRRQLKASGARPYIVWEPVPDRCSPDELLDCTNTLPVVDVCSPNHAELAAYMGDPDGGLDPASGRPSAAAVERACEQLLAAMPLQSYAIVVRAAELGCYNLHGGLRPDIDMEALFAGLQQDDEGAIAREEIEVDPGLEIWVPAVFGTSDKDDDDNTPRTSPVVDPTGGGNAFMGAMALALARGHGLEQAAVWGNVAASFAIQQVGVAVLGRDPDGRETWNGERVDDRCTAYETRLRQNGLLRGDRR</sequence>
<dbReference type="AlphaFoldDB" id="F0XF32"/>
<dbReference type="EMBL" id="GL629765">
    <property type="protein sequence ID" value="EFX03733.1"/>
    <property type="molecule type" value="Genomic_DNA"/>
</dbReference>
<dbReference type="FunCoup" id="F0XF32">
    <property type="interactions" value="9"/>
</dbReference>
<dbReference type="HOGENOM" id="CLU_032834_0_0_1"/>
<dbReference type="Proteomes" id="UP000007796">
    <property type="component" value="Unassembled WGS sequence"/>
</dbReference>
<evidence type="ECO:0000313" key="3">
    <source>
        <dbReference type="EMBL" id="EFX03733.1"/>
    </source>
</evidence>
<dbReference type="Pfam" id="PF00294">
    <property type="entry name" value="PfkB"/>
    <property type="match status" value="1"/>
</dbReference>
<feature type="domain" description="Carbohydrate kinase PfkB" evidence="2">
    <location>
        <begin position="334"/>
        <end position="380"/>
    </location>
</feature>
<dbReference type="SUPFAM" id="SSF53613">
    <property type="entry name" value="Ribokinase-like"/>
    <property type="match status" value="1"/>
</dbReference>
<dbReference type="GeneID" id="25980062"/>
<keyword evidence="4" id="KW-1185">Reference proteome</keyword>
<dbReference type="eggNOG" id="ENOG502QTK3">
    <property type="taxonomic scope" value="Eukaryota"/>
</dbReference>
<protein>
    <submittedName>
        <fullName evidence="3">Carbohydrate/purine kinase</fullName>
    </submittedName>
</protein>
<evidence type="ECO:0000313" key="4">
    <source>
        <dbReference type="Proteomes" id="UP000007796"/>
    </source>
</evidence>
<dbReference type="Gene3D" id="3.40.1190.20">
    <property type="match status" value="1"/>
</dbReference>
<evidence type="ECO:0000259" key="2">
    <source>
        <dbReference type="Pfam" id="PF00294"/>
    </source>
</evidence>
<reference evidence="3 4" key="1">
    <citation type="journal article" date="2011" name="Proc. Natl. Acad. Sci. U.S.A.">
        <title>Genome and transcriptome analyses of the mountain pine beetle-fungal symbiont Grosmannia clavigera, a lodgepole pine pathogen.</title>
        <authorList>
            <person name="DiGuistini S."/>
            <person name="Wang Y."/>
            <person name="Liao N.Y."/>
            <person name="Taylor G."/>
            <person name="Tanguay P."/>
            <person name="Feau N."/>
            <person name="Henrissat B."/>
            <person name="Chan S.K."/>
            <person name="Hesse-Orce U."/>
            <person name="Alamouti S.M."/>
            <person name="Tsui C.K.M."/>
            <person name="Docking R.T."/>
            <person name="Levasseur A."/>
            <person name="Haridas S."/>
            <person name="Robertson G."/>
            <person name="Birol I."/>
            <person name="Holt R.A."/>
            <person name="Marra M.A."/>
            <person name="Hamelin R.C."/>
            <person name="Hirst M."/>
            <person name="Jones S.J.M."/>
            <person name="Bohlmann J."/>
            <person name="Breuil C."/>
        </authorList>
    </citation>
    <scope>NUCLEOTIDE SEQUENCE [LARGE SCALE GENOMIC DNA]</scope>
    <source>
        <strain evidence="4">kw1407 / UAMH 11150</strain>
    </source>
</reference>
<proteinExistence type="predicted"/>
<dbReference type="PANTHER" id="PTHR47098">
    <property type="entry name" value="PROTEIN MAK32"/>
    <property type="match status" value="1"/>
</dbReference>
<dbReference type="InterPro" id="IPR029056">
    <property type="entry name" value="Ribokinase-like"/>
</dbReference>
<dbReference type="GO" id="GO:0016301">
    <property type="term" value="F:kinase activity"/>
    <property type="evidence" value="ECO:0007669"/>
    <property type="project" value="UniProtKB-KW"/>
</dbReference>
<dbReference type="InterPro" id="IPR011611">
    <property type="entry name" value="PfkB_dom"/>
</dbReference>
<dbReference type="RefSeq" id="XP_014173215.1">
    <property type="nucleotide sequence ID" value="XM_014317740.1"/>
</dbReference>